<sequence>MILNFNTQGYWKFSCEPLQEEHFLSTSDNFGSLLKVKLSVYSLTKHFFQLFPITFFMWFSPKPIIPYSFGIYLPTKCFKCKLPPPAFFLHFKILKCVDPVNLFQRI</sequence>
<reference evidence="1" key="1">
    <citation type="submission" date="2021-05" db="EMBL/GenBank/DDBJ databases">
        <authorList>
            <person name="Alioto T."/>
            <person name="Alioto T."/>
            <person name="Gomez Garrido J."/>
        </authorList>
    </citation>
    <scope>NUCLEOTIDE SEQUENCE</scope>
</reference>
<organism evidence="1">
    <name type="scientific">Cacopsylla melanoneura</name>
    <dbReference type="NCBI Taxonomy" id="428564"/>
    <lineage>
        <taxon>Eukaryota</taxon>
        <taxon>Metazoa</taxon>
        <taxon>Ecdysozoa</taxon>
        <taxon>Arthropoda</taxon>
        <taxon>Hexapoda</taxon>
        <taxon>Insecta</taxon>
        <taxon>Pterygota</taxon>
        <taxon>Neoptera</taxon>
        <taxon>Paraneoptera</taxon>
        <taxon>Hemiptera</taxon>
        <taxon>Sternorrhyncha</taxon>
        <taxon>Psylloidea</taxon>
        <taxon>Psyllidae</taxon>
        <taxon>Psyllinae</taxon>
        <taxon>Cacopsylla</taxon>
    </lineage>
</organism>
<evidence type="ECO:0000313" key="1">
    <source>
        <dbReference type="EMBL" id="CAG6655095.1"/>
    </source>
</evidence>
<dbReference type="AlphaFoldDB" id="A0A8D8RS49"/>
<proteinExistence type="predicted"/>
<accession>A0A8D8RS49</accession>
<dbReference type="EMBL" id="HBUF01180133">
    <property type="protein sequence ID" value="CAG6655095.1"/>
    <property type="molecule type" value="Transcribed_RNA"/>
</dbReference>
<protein>
    <submittedName>
        <fullName evidence="1">Uncharacterized protein</fullName>
    </submittedName>
</protein>
<name>A0A8D8RS49_9HEMI</name>